<sequence length="606" mass="66751">MKKVVKRLLFVVAIFMAALILASITLYMFLPINLIKDFASKKLSEELHRSVKIKGASFNLFSGIKLNGISISNGKNFSKEPMILADSIELKYAFWPLFQKKVLIPEITLIKPEILIEKNKNGVFNFSDMFGASAKKQPSKAVKSADKDFSISLLINSFKISKGKIIYYDHYTGKSGLKDLNLKISNITLVALKPIAIELSAIGSYLDKDIPIALSGKIGFDIKTMDSAKVEDVKLSVGGETLFASANIKGLKKAPNVSVSLSSQKFTIDNLLAIFIAGGATTQKEKIPHGALTASLKKSFASIPSNLSLLANINFRNITFKTIAIDSLVFDSSLSNKTIYLKIKDLSAYKGTLTVEKLKLNLPQLAYSIQNLSLKNFSAEPFLNDAIDSFFPNLLDLRNNVEGTLDVSLSTLKGQGVEMPEAFNNLSSRGIILLSKGRIKKIKSLESIGKKYNINMLKNDLIVGGLRIEAVLGNKVLNVTKLSLQETDLRVGFNGGLDFNNMKYASGNRLYLTFSPDATKGLPQELAIFKDGNGFVELVFELQGSLLMPLPVPILDKVIKAEIGKLKVEIEAKKVEIESKVKEETQKAKTQLEEEAKKKVKEIFKF</sequence>
<evidence type="ECO:0000313" key="3">
    <source>
        <dbReference type="Proteomes" id="UP000178417"/>
    </source>
</evidence>
<evidence type="ECO:0000256" key="1">
    <source>
        <dbReference type="SAM" id="Coils"/>
    </source>
</evidence>
<keyword evidence="1" id="KW-0175">Coiled coil</keyword>
<dbReference type="Pfam" id="PF05359">
    <property type="entry name" value="DUF748"/>
    <property type="match status" value="1"/>
</dbReference>
<dbReference type="GO" id="GO:0090313">
    <property type="term" value="P:regulation of protein targeting to membrane"/>
    <property type="evidence" value="ECO:0007669"/>
    <property type="project" value="TreeGrafter"/>
</dbReference>
<dbReference type="Proteomes" id="UP000178417">
    <property type="component" value="Unassembled WGS sequence"/>
</dbReference>
<dbReference type="InterPro" id="IPR052894">
    <property type="entry name" value="AsmA-related"/>
</dbReference>
<dbReference type="AlphaFoldDB" id="A0A1F4SDQ8"/>
<name>A0A1F4SDQ8_UNCSA</name>
<comment type="caution">
    <text evidence="2">The sequence shown here is derived from an EMBL/GenBank/DDBJ whole genome shotgun (WGS) entry which is preliminary data.</text>
</comment>
<accession>A0A1F4SDQ8</accession>
<gene>
    <name evidence="2" type="ORF">A2310_01995</name>
</gene>
<evidence type="ECO:0000313" key="2">
    <source>
        <dbReference type="EMBL" id="OGC18562.1"/>
    </source>
</evidence>
<protein>
    <submittedName>
        <fullName evidence="2">Uncharacterized protein</fullName>
    </submittedName>
</protein>
<dbReference type="EMBL" id="MEUB01000071">
    <property type="protein sequence ID" value="OGC18562.1"/>
    <property type="molecule type" value="Genomic_DNA"/>
</dbReference>
<dbReference type="InterPro" id="IPR008023">
    <property type="entry name" value="DUF748"/>
</dbReference>
<organism evidence="2 3">
    <name type="scientific">candidate division WOR-1 bacterium RIFOXYB2_FULL_37_13</name>
    <dbReference type="NCBI Taxonomy" id="1802579"/>
    <lineage>
        <taxon>Bacteria</taxon>
        <taxon>Bacillati</taxon>
        <taxon>Saganbacteria</taxon>
    </lineage>
</organism>
<dbReference type="GO" id="GO:0005886">
    <property type="term" value="C:plasma membrane"/>
    <property type="evidence" value="ECO:0007669"/>
    <property type="project" value="TreeGrafter"/>
</dbReference>
<dbReference type="PANTHER" id="PTHR30441:SF4">
    <property type="entry name" value="PROTEIN ASMA"/>
    <property type="match status" value="1"/>
</dbReference>
<feature type="coiled-coil region" evidence="1">
    <location>
        <begin position="567"/>
        <end position="602"/>
    </location>
</feature>
<dbReference type="STRING" id="1802579.A2310_01995"/>
<dbReference type="PANTHER" id="PTHR30441">
    <property type="entry name" value="DUF748 DOMAIN-CONTAINING PROTEIN"/>
    <property type="match status" value="1"/>
</dbReference>
<proteinExistence type="predicted"/>
<reference evidence="2 3" key="1">
    <citation type="journal article" date="2016" name="Nat. Commun.">
        <title>Thousands of microbial genomes shed light on interconnected biogeochemical processes in an aquifer system.</title>
        <authorList>
            <person name="Anantharaman K."/>
            <person name="Brown C.T."/>
            <person name="Hug L.A."/>
            <person name="Sharon I."/>
            <person name="Castelle C.J."/>
            <person name="Probst A.J."/>
            <person name="Thomas B.C."/>
            <person name="Singh A."/>
            <person name="Wilkins M.J."/>
            <person name="Karaoz U."/>
            <person name="Brodie E.L."/>
            <person name="Williams K.H."/>
            <person name="Hubbard S.S."/>
            <person name="Banfield J.F."/>
        </authorList>
    </citation>
    <scope>NUCLEOTIDE SEQUENCE [LARGE SCALE GENOMIC DNA]</scope>
</reference>